<dbReference type="GO" id="GO:0000166">
    <property type="term" value="F:nucleotide binding"/>
    <property type="evidence" value="ECO:0007669"/>
    <property type="project" value="InterPro"/>
</dbReference>
<feature type="non-terminal residue" evidence="13">
    <location>
        <position position="1"/>
    </location>
</feature>
<evidence type="ECO:0000256" key="3">
    <source>
        <dbReference type="ARBA" id="ARBA00038853"/>
    </source>
</evidence>
<evidence type="ECO:0000259" key="11">
    <source>
        <dbReference type="Pfam" id="PF01408"/>
    </source>
</evidence>
<evidence type="ECO:0000256" key="6">
    <source>
        <dbReference type="ARBA" id="ARBA00042926"/>
    </source>
</evidence>
<evidence type="ECO:0000313" key="14">
    <source>
        <dbReference type="Proteomes" id="UP000759131"/>
    </source>
</evidence>
<dbReference type="EC" id="1.3.1.20" evidence="3"/>
<proteinExistence type="inferred from homology"/>
<dbReference type="Pfam" id="PF22725">
    <property type="entry name" value="GFO_IDH_MocA_C3"/>
    <property type="match status" value="1"/>
</dbReference>
<dbReference type="GO" id="GO:0047837">
    <property type="term" value="F:D-xylose 1-dehydrogenase (NADP+) activity"/>
    <property type="evidence" value="ECO:0007669"/>
    <property type="project" value="UniProtKB-EC"/>
</dbReference>
<evidence type="ECO:0000313" key="13">
    <source>
        <dbReference type="EMBL" id="CAD7621882.1"/>
    </source>
</evidence>
<reference evidence="13" key="1">
    <citation type="submission" date="2020-11" db="EMBL/GenBank/DDBJ databases">
        <authorList>
            <person name="Tran Van P."/>
        </authorList>
    </citation>
    <scope>NUCLEOTIDE SEQUENCE</scope>
</reference>
<evidence type="ECO:0000256" key="1">
    <source>
        <dbReference type="ARBA" id="ARBA00010928"/>
    </source>
</evidence>
<evidence type="ECO:0000256" key="10">
    <source>
        <dbReference type="ARBA" id="ARBA00049233"/>
    </source>
</evidence>
<feature type="domain" description="Gfo/Idh/MocA-like oxidoreductase N-terminal" evidence="11">
    <location>
        <begin position="7"/>
        <end position="119"/>
    </location>
</feature>
<dbReference type="EMBL" id="CAJPIZ010000803">
    <property type="protein sequence ID" value="CAG2102312.1"/>
    <property type="molecule type" value="Genomic_DNA"/>
</dbReference>
<evidence type="ECO:0000256" key="9">
    <source>
        <dbReference type="ARBA" id="ARBA00047423"/>
    </source>
</evidence>
<dbReference type="Proteomes" id="UP000759131">
    <property type="component" value="Unassembled WGS sequence"/>
</dbReference>
<dbReference type="Pfam" id="PF01408">
    <property type="entry name" value="GFO_IDH_MocA"/>
    <property type="match status" value="1"/>
</dbReference>
<gene>
    <name evidence="13" type="ORF">OSB1V03_LOCUS2351</name>
</gene>
<sequence length="336" mass="36837">MATKWGIYSAGKICHDFVDSVMSMKTTDHQFVAVGARKLTDAQAFAKLFDIPKAYGSYEELAKDPEVQVVYIGTVNSQHLPAAKLMLENGKHILMEKPLTINTKQNEELFALAKSKKLFAMEALWSRFLPSYEFAFQELAKGTIGDVLHVTANLGFPNADVIRVATKELGGGTVLDVGVYAINIVEQVFGGEVPEKVEAVGHLNKNGVDFDFAAALQYKNQKTASISCHSMLTLENEATIVGTKGIIKLGANFHACQKVYVNDKVHEFAFPEPIVPTVYGSTGLCYEANEVRKCLKAGQLESSVMSREASLTISRIEDAIRKQIGVVYDVDPPLQL</sequence>
<accession>A0A7R9KEY3</accession>
<dbReference type="SUPFAM" id="SSF55347">
    <property type="entry name" value="Glyceraldehyde-3-phosphate dehydrogenase-like, C-terminal domain"/>
    <property type="match status" value="1"/>
</dbReference>
<evidence type="ECO:0000256" key="2">
    <source>
        <dbReference type="ARBA" id="ARBA00023002"/>
    </source>
</evidence>
<keyword evidence="14" id="KW-1185">Reference proteome</keyword>
<dbReference type="InterPro" id="IPR050984">
    <property type="entry name" value="Gfo/Idh/MocA_domain"/>
</dbReference>
<dbReference type="OrthoDB" id="2129491at2759"/>
<keyword evidence="2" id="KW-0560">Oxidoreductase</keyword>
<evidence type="ECO:0000256" key="5">
    <source>
        <dbReference type="ARBA" id="ARBA00040603"/>
    </source>
</evidence>
<dbReference type="PANTHER" id="PTHR22604">
    <property type="entry name" value="OXIDOREDUCTASES"/>
    <property type="match status" value="1"/>
</dbReference>
<dbReference type="AlphaFoldDB" id="A0A7R9KEY3"/>
<dbReference type="EC" id="1.1.1.179" evidence="4"/>
<organism evidence="13">
    <name type="scientific">Medioppia subpectinata</name>
    <dbReference type="NCBI Taxonomy" id="1979941"/>
    <lineage>
        <taxon>Eukaryota</taxon>
        <taxon>Metazoa</taxon>
        <taxon>Ecdysozoa</taxon>
        <taxon>Arthropoda</taxon>
        <taxon>Chelicerata</taxon>
        <taxon>Arachnida</taxon>
        <taxon>Acari</taxon>
        <taxon>Acariformes</taxon>
        <taxon>Sarcoptiformes</taxon>
        <taxon>Oribatida</taxon>
        <taxon>Brachypylina</taxon>
        <taxon>Oppioidea</taxon>
        <taxon>Oppiidae</taxon>
        <taxon>Medioppia</taxon>
    </lineage>
</organism>
<feature type="domain" description="GFO/IDH/MocA-like oxidoreductase" evidence="12">
    <location>
        <begin position="138"/>
        <end position="247"/>
    </location>
</feature>
<dbReference type="SUPFAM" id="SSF51735">
    <property type="entry name" value="NAD(P)-binding Rossmann-fold domains"/>
    <property type="match status" value="1"/>
</dbReference>
<comment type="catalytic activity">
    <reaction evidence="9">
        <text>(1R,2R)-1,2-dihydrobenzene-1,2-diol + NADP(+) = catechol + NADPH + H(+)</text>
        <dbReference type="Rhea" id="RHEA:16729"/>
        <dbReference type="ChEBI" id="CHEBI:10702"/>
        <dbReference type="ChEBI" id="CHEBI:15378"/>
        <dbReference type="ChEBI" id="CHEBI:18135"/>
        <dbReference type="ChEBI" id="CHEBI:57783"/>
        <dbReference type="ChEBI" id="CHEBI:58349"/>
        <dbReference type="EC" id="1.3.1.20"/>
    </reaction>
</comment>
<dbReference type="InterPro" id="IPR036291">
    <property type="entry name" value="NAD(P)-bd_dom_sf"/>
</dbReference>
<dbReference type="InterPro" id="IPR000683">
    <property type="entry name" value="Gfo/Idh/MocA-like_OxRdtase_N"/>
</dbReference>
<dbReference type="EMBL" id="OC855378">
    <property type="protein sequence ID" value="CAD7621882.1"/>
    <property type="molecule type" value="Genomic_DNA"/>
</dbReference>
<evidence type="ECO:0000256" key="7">
    <source>
        <dbReference type="ARBA" id="ARBA00042988"/>
    </source>
</evidence>
<dbReference type="Gene3D" id="3.40.50.720">
    <property type="entry name" value="NAD(P)-binding Rossmann-like Domain"/>
    <property type="match status" value="1"/>
</dbReference>
<protein>
    <recommendedName>
        <fullName evidence="5">Trans-1,2-dihydrobenzene-1,2-diol dehydrogenase</fullName>
        <ecNumber evidence="4">1.1.1.179</ecNumber>
        <ecNumber evidence="3">1.3.1.20</ecNumber>
    </recommendedName>
    <alternativeName>
        <fullName evidence="8">D-xylose 1-dehydrogenase</fullName>
    </alternativeName>
    <alternativeName>
        <fullName evidence="7">D-xylose-NADP dehydrogenase</fullName>
    </alternativeName>
    <alternativeName>
        <fullName evidence="6">Dimeric dihydrodiol dehydrogenase</fullName>
    </alternativeName>
</protein>
<evidence type="ECO:0000256" key="8">
    <source>
        <dbReference type="ARBA" id="ARBA00043025"/>
    </source>
</evidence>
<name>A0A7R9KEY3_9ACAR</name>
<comment type="catalytic activity">
    <reaction evidence="10">
        <text>D-xylose + NADP(+) = D-xylono-1,5-lactone + NADPH + H(+)</text>
        <dbReference type="Rhea" id="RHEA:22000"/>
        <dbReference type="ChEBI" id="CHEBI:15378"/>
        <dbReference type="ChEBI" id="CHEBI:15867"/>
        <dbReference type="ChEBI" id="CHEBI:53455"/>
        <dbReference type="ChEBI" id="CHEBI:57783"/>
        <dbReference type="ChEBI" id="CHEBI:58349"/>
        <dbReference type="EC" id="1.1.1.179"/>
    </reaction>
</comment>
<evidence type="ECO:0000259" key="12">
    <source>
        <dbReference type="Pfam" id="PF22725"/>
    </source>
</evidence>
<dbReference type="InterPro" id="IPR055170">
    <property type="entry name" value="GFO_IDH_MocA-like_dom"/>
</dbReference>
<evidence type="ECO:0000256" key="4">
    <source>
        <dbReference type="ARBA" id="ARBA00038984"/>
    </source>
</evidence>
<dbReference type="Gene3D" id="3.30.360.10">
    <property type="entry name" value="Dihydrodipicolinate Reductase, domain 2"/>
    <property type="match status" value="1"/>
</dbReference>
<dbReference type="GO" id="GO:0047115">
    <property type="term" value="F:trans-1,2-dihydrobenzene-1,2-diol dehydrogenase activity"/>
    <property type="evidence" value="ECO:0007669"/>
    <property type="project" value="UniProtKB-EC"/>
</dbReference>
<dbReference type="PANTHER" id="PTHR22604:SF105">
    <property type="entry name" value="TRANS-1,2-DIHYDROBENZENE-1,2-DIOL DEHYDROGENASE"/>
    <property type="match status" value="1"/>
</dbReference>
<comment type="similarity">
    <text evidence="1">Belongs to the Gfo/Idh/MocA family.</text>
</comment>